<dbReference type="InterPro" id="IPR001757">
    <property type="entry name" value="P_typ_ATPase"/>
</dbReference>
<evidence type="ECO:0000256" key="10">
    <source>
        <dbReference type="RuleBase" id="RU362081"/>
    </source>
</evidence>
<dbReference type="PANTHER" id="PTHR43520">
    <property type="entry name" value="ATP7, ISOFORM B"/>
    <property type="match status" value="1"/>
</dbReference>
<evidence type="ECO:0000256" key="7">
    <source>
        <dbReference type="ARBA" id="ARBA00022967"/>
    </source>
</evidence>
<dbReference type="GO" id="GO:0016020">
    <property type="term" value="C:membrane"/>
    <property type="evidence" value="ECO:0007669"/>
    <property type="project" value="UniProtKB-SubCell"/>
</dbReference>
<dbReference type="InterPro" id="IPR036163">
    <property type="entry name" value="HMA_dom_sf"/>
</dbReference>
<dbReference type="Pfam" id="PF00702">
    <property type="entry name" value="Hydrolase"/>
    <property type="match status" value="1"/>
</dbReference>
<dbReference type="SFLD" id="SFLDS00003">
    <property type="entry name" value="Haloacid_Dehalogenase"/>
    <property type="match status" value="1"/>
</dbReference>
<dbReference type="InterPro" id="IPR017969">
    <property type="entry name" value="Heavy-metal-associated_CS"/>
</dbReference>
<dbReference type="FunFam" id="3.30.70.100:FF:000001">
    <property type="entry name" value="ATPase copper transporting beta"/>
    <property type="match status" value="1"/>
</dbReference>
<dbReference type="GO" id="GO:0016887">
    <property type="term" value="F:ATP hydrolysis activity"/>
    <property type="evidence" value="ECO:0007669"/>
    <property type="project" value="InterPro"/>
</dbReference>
<feature type="transmembrane region" description="Helical" evidence="10">
    <location>
        <begin position="757"/>
        <end position="779"/>
    </location>
</feature>
<keyword evidence="7" id="KW-1278">Translocase</keyword>
<evidence type="ECO:0000256" key="8">
    <source>
        <dbReference type="ARBA" id="ARBA00022989"/>
    </source>
</evidence>
<dbReference type="Proteomes" id="UP000738349">
    <property type="component" value="Unassembled WGS sequence"/>
</dbReference>
<dbReference type="InterPro" id="IPR059000">
    <property type="entry name" value="ATPase_P-type_domA"/>
</dbReference>
<proteinExistence type="inferred from homology"/>
<evidence type="ECO:0000256" key="4">
    <source>
        <dbReference type="ARBA" id="ARBA00022723"/>
    </source>
</evidence>
<evidence type="ECO:0000256" key="9">
    <source>
        <dbReference type="ARBA" id="ARBA00023136"/>
    </source>
</evidence>
<accession>A0A9P9E779</accession>
<evidence type="ECO:0000256" key="5">
    <source>
        <dbReference type="ARBA" id="ARBA00022741"/>
    </source>
</evidence>
<dbReference type="InterPro" id="IPR027256">
    <property type="entry name" value="P-typ_ATPase_IB"/>
</dbReference>
<evidence type="ECO:0000256" key="6">
    <source>
        <dbReference type="ARBA" id="ARBA00022840"/>
    </source>
</evidence>
<dbReference type="CDD" id="cd00371">
    <property type="entry name" value="HMA"/>
    <property type="match status" value="1"/>
</dbReference>
<feature type="transmembrane region" description="Helical" evidence="10">
    <location>
        <begin position="397"/>
        <end position="415"/>
    </location>
</feature>
<feature type="domain" description="HMA" evidence="11">
    <location>
        <begin position="54"/>
        <end position="120"/>
    </location>
</feature>
<dbReference type="EMBL" id="JAGMUV010000015">
    <property type="protein sequence ID" value="KAH7133794.1"/>
    <property type="molecule type" value="Genomic_DNA"/>
</dbReference>
<dbReference type="InterPro" id="IPR008250">
    <property type="entry name" value="ATPase_P-typ_transduc_dom_A_sf"/>
</dbReference>
<feature type="transmembrane region" description="Helical" evidence="10">
    <location>
        <begin position="435"/>
        <end position="457"/>
    </location>
</feature>
<evidence type="ECO:0000313" key="13">
    <source>
        <dbReference type="Proteomes" id="UP000738349"/>
    </source>
</evidence>
<dbReference type="InterPro" id="IPR023299">
    <property type="entry name" value="ATPase_P-typ_cyto_dom_N"/>
</dbReference>
<keyword evidence="5 10" id="KW-0547">Nucleotide-binding</keyword>
<dbReference type="SUPFAM" id="SSF56784">
    <property type="entry name" value="HAD-like"/>
    <property type="match status" value="1"/>
</dbReference>
<dbReference type="SUPFAM" id="SSF55008">
    <property type="entry name" value="HMA, heavy metal-associated domain"/>
    <property type="match status" value="1"/>
</dbReference>
<dbReference type="GO" id="GO:0012505">
    <property type="term" value="C:endomembrane system"/>
    <property type="evidence" value="ECO:0007669"/>
    <property type="project" value="UniProtKB-SubCell"/>
</dbReference>
<feature type="transmembrane region" description="Helical" evidence="10">
    <location>
        <begin position="213"/>
        <end position="235"/>
    </location>
</feature>
<dbReference type="InterPro" id="IPR023214">
    <property type="entry name" value="HAD_sf"/>
</dbReference>
<dbReference type="OrthoDB" id="432719at2759"/>
<feature type="transmembrane region" description="Helical" evidence="10">
    <location>
        <begin position="170"/>
        <end position="192"/>
    </location>
</feature>
<keyword evidence="8 10" id="KW-1133">Transmembrane helix</keyword>
<dbReference type="Gene3D" id="2.70.150.10">
    <property type="entry name" value="Calcium-transporting ATPase, cytoplasmic transduction domain A"/>
    <property type="match status" value="1"/>
</dbReference>
<gene>
    <name evidence="12" type="ORF">EDB81DRAFT_871221</name>
</gene>
<feature type="transmembrane region" description="Helical" evidence="10">
    <location>
        <begin position="785"/>
        <end position="803"/>
    </location>
</feature>
<dbReference type="InterPro" id="IPR018303">
    <property type="entry name" value="ATPase_P-typ_P_site"/>
</dbReference>
<evidence type="ECO:0000259" key="11">
    <source>
        <dbReference type="PROSITE" id="PS50846"/>
    </source>
</evidence>
<feature type="transmembrane region" description="Helical" evidence="10">
    <location>
        <begin position="241"/>
        <end position="260"/>
    </location>
</feature>
<dbReference type="NCBIfam" id="TIGR01525">
    <property type="entry name" value="ATPase-IB_hvy"/>
    <property type="match status" value="1"/>
</dbReference>
<comment type="caution">
    <text evidence="12">The sequence shown here is derived from an EMBL/GenBank/DDBJ whole genome shotgun (WGS) entry which is preliminary data.</text>
</comment>
<comment type="subcellular location">
    <subcellularLocation>
        <location evidence="1">Endomembrane system</location>
        <topology evidence="1">Multi-pass membrane protein</topology>
    </subcellularLocation>
    <subcellularLocation>
        <location evidence="10">Membrane</location>
    </subcellularLocation>
</comment>
<dbReference type="Pfam" id="PF00122">
    <property type="entry name" value="E1-E2_ATPase"/>
    <property type="match status" value="1"/>
</dbReference>
<evidence type="ECO:0000256" key="3">
    <source>
        <dbReference type="ARBA" id="ARBA00022692"/>
    </source>
</evidence>
<dbReference type="SFLD" id="SFLDF00027">
    <property type="entry name" value="p-type_atpase"/>
    <property type="match status" value="1"/>
</dbReference>
<reference evidence="12" key="1">
    <citation type="journal article" date="2021" name="Nat. Commun.">
        <title>Genetic determinants of endophytism in the Arabidopsis root mycobiome.</title>
        <authorList>
            <person name="Mesny F."/>
            <person name="Miyauchi S."/>
            <person name="Thiergart T."/>
            <person name="Pickel B."/>
            <person name="Atanasova L."/>
            <person name="Karlsson M."/>
            <person name="Huettel B."/>
            <person name="Barry K.W."/>
            <person name="Haridas S."/>
            <person name="Chen C."/>
            <person name="Bauer D."/>
            <person name="Andreopoulos W."/>
            <person name="Pangilinan J."/>
            <person name="LaButti K."/>
            <person name="Riley R."/>
            <person name="Lipzen A."/>
            <person name="Clum A."/>
            <person name="Drula E."/>
            <person name="Henrissat B."/>
            <person name="Kohler A."/>
            <person name="Grigoriev I.V."/>
            <person name="Martin F.M."/>
            <person name="Hacquard S."/>
        </authorList>
    </citation>
    <scope>NUCLEOTIDE SEQUENCE</scope>
    <source>
        <strain evidence="12">MPI-CAGE-AT-0147</strain>
    </source>
</reference>
<evidence type="ECO:0000313" key="12">
    <source>
        <dbReference type="EMBL" id="KAH7133794.1"/>
    </source>
</evidence>
<dbReference type="PROSITE" id="PS00154">
    <property type="entry name" value="ATPASE_E1_E2"/>
    <property type="match status" value="1"/>
</dbReference>
<dbReference type="InterPro" id="IPR006121">
    <property type="entry name" value="HMA_dom"/>
</dbReference>
<evidence type="ECO:0000256" key="1">
    <source>
        <dbReference type="ARBA" id="ARBA00004127"/>
    </source>
</evidence>
<name>A0A9P9E779_9HYPO</name>
<dbReference type="PRINTS" id="PR00943">
    <property type="entry name" value="CUATPASE"/>
</dbReference>
<dbReference type="SUPFAM" id="SSF81653">
    <property type="entry name" value="Calcium ATPase, transduction domain A"/>
    <property type="match status" value="1"/>
</dbReference>
<keyword evidence="6 10" id="KW-0067">ATP-binding</keyword>
<dbReference type="GO" id="GO:0043682">
    <property type="term" value="F:P-type divalent copper transporter activity"/>
    <property type="evidence" value="ECO:0007669"/>
    <property type="project" value="TreeGrafter"/>
</dbReference>
<sequence length="814" mass="87744">MACCYIAAFCVGQLVKACQFLDLDKTIRYNDDESLAFSSDITIAERNDKQQNQSTLVLRLSGMTCSACSSAVESALKSHPDIDQVRVSLTLQQATVIGKTPILDRESIKRCVEHLGYGAELGPRSPQEIVDVLKSKQDVERLQLSFSRLSRCALAVQIASSLLSRLGQGWFSVGILSIAHCFCLSLAISAQVRYMGWIHTDGWRCIRRGQPNMNTLVSSSILLGLFSSAIDLFVLGASRATSYYGTTIGLSLVVVAGRYLDAMSRRSASEDLVRVYKPLLDTQFTKMHPSGELVPSTFLQPGDQIVVAKFSVIPCDCYVTTGSSLVNQAIVTGESMPRKKAAGDFLLGGTRNLGGELVCVVDKEQGRSFYAELVNSAVEASGSKAQEYQYLDTITKYFVLGVLLLSVLAPTAYLFRSLGSVPAYDLFRLAVERSMTILTCACPCALGLAIPSATVAATNAASKKGIVITGGFPTIQKLRDTKTILFDKTGTLTRATLEVCNFTTTNEWSDKGAGLWTYVCAVEEQSVTTHPISRAIFSAGIQHLNAPWSNSKSLIQTRKMASEPGHGVSGEAKIQQQPWRRVIVGNMRFLRSRAVAGLPEEPLHKTKGIIVVYVGIDGVYAGSLLVTDAIRDDAKSTVGQLSSMKYDCKLLTGDVTQSAHRVCDIVGIRLLASEATPQDKLNHVKSLQENGNTVAMVGDGLNDAPSLAAADVGIALYHEAATPTAGASVMILNSRLDSILVLLEISRQTVQQIRINLSWVFGYNLLALSMAVGTVRPFGLTLTPPFAAALMSCSSMAITLNALRLRSRLAALDG</sequence>
<dbReference type="Gene3D" id="3.30.70.100">
    <property type="match status" value="1"/>
</dbReference>
<organism evidence="12 13">
    <name type="scientific">Dactylonectria macrodidyma</name>
    <dbReference type="NCBI Taxonomy" id="307937"/>
    <lineage>
        <taxon>Eukaryota</taxon>
        <taxon>Fungi</taxon>
        <taxon>Dikarya</taxon>
        <taxon>Ascomycota</taxon>
        <taxon>Pezizomycotina</taxon>
        <taxon>Sordariomycetes</taxon>
        <taxon>Hypocreomycetidae</taxon>
        <taxon>Hypocreales</taxon>
        <taxon>Nectriaceae</taxon>
        <taxon>Dactylonectria</taxon>
    </lineage>
</organism>
<dbReference type="NCBIfam" id="TIGR01494">
    <property type="entry name" value="ATPase_P-type"/>
    <property type="match status" value="2"/>
</dbReference>
<dbReference type="AlphaFoldDB" id="A0A9P9E779"/>
<comment type="similarity">
    <text evidence="2 10">Belongs to the cation transport ATPase (P-type) (TC 3.A.3) family. Type IB subfamily.</text>
</comment>
<dbReference type="Gene3D" id="3.40.50.1000">
    <property type="entry name" value="HAD superfamily/HAD-like"/>
    <property type="match status" value="1"/>
</dbReference>
<keyword evidence="4 10" id="KW-0479">Metal-binding</keyword>
<dbReference type="InterPro" id="IPR036412">
    <property type="entry name" value="HAD-like_sf"/>
</dbReference>
<dbReference type="PANTHER" id="PTHR43520:SF8">
    <property type="entry name" value="P-TYPE CU(+) TRANSPORTER"/>
    <property type="match status" value="1"/>
</dbReference>
<dbReference type="GO" id="GO:0055070">
    <property type="term" value="P:copper ion homeostasis"/>
    <property type="evidence" value="ECO:0007669"/>
    <property type="project" value="TreeGrafter"/>
</dbReference>
<keyword evidence="9 10" id="KW-0472">Membrane</keyword>
<dbReference type="PROSITE" id="PS01047">
    <property type="entry name" value="HMA_1"/>
    <property type="match status" value="1"/>
</dbReference>
<protein>
    <recommendedName>
        <fullName evidence="11">HMA domain-containing protein</fullName>
    </recommendedName>
</protein>
<keyword evidence="13" id="KW-1185">Reference proteome</keyword>
<keyword evidence="3 10" id="KW-0812">Transmembrane</keyword>
<dbReference type="Pfam" id="PF00403">
    <property type="entry name" value="HMA"/>
    <property type="match status" value="1"/>
</dbReference>
<evidence type="ECO:0000256" key="2">
    <source>
        <dbReference type="ARBA" id="ARBA00006024"/>
    </source>
</evidence>
<dbReference type="Gene3D" id="3.40.1110.10">
    <property type="entry name" value="Calcium-transporting ATPase, cytoplasmic domain N"/>
    <property type="match status" value="1"/>
</dbReference>
<dbReference type="SFLD" id="SFLDG00002">
    <property type="entry name" value="C1.7:_P-type_atpase_like"/>
    <property type="match status" value="1"/>
</dbReference>
<dbReference type="InterPro" id="IPR044492">
    <property type="entry name" value="P_typ_ATPase_HD_dom"/>
</dbReference>
<dbReference type="GO" id="GO:0005507">
    <property type="term" value="F:copper ion binding"/>
    <property type="evidence" value="ECO:0007669"/>
    <property type="project" value="TreeGrafter"/>
</dbReference>
<dbReference type="PRINTS" id="PR00119">
    <property type="entry name" value="CATATPASE"/>
</dbReference>
<dbReference type="GO" id="GO:0005524">
    <property type="term" value="F:ATP binding"/>
    <property type="evidence" value="ECO:0007669"/>
    <property type="project" value="UniProtKB-UniRule"/>
</dbReference>
<dbReference type="PROSITE" id="PS50846">
    <property type="entry name" value="HMA_2"/>
    <property type="match status" value="1"/>
</dbReference>